<gene>
    <name evidence="6" type="ORF">C9I89_16040</name>
</gene>
<feature type="domain" description="Methyltransferase" evidence="4">
    <location>
        <begin position="46"/>
        <end position="132"/>
    </location>
</feature>
<dbReference type="GO" id="GO:0008168">
    <property type="term" value="F:methyltransferase activity"/>
    <property type="evidence" value="ECO:0007669"/>
    <property type="project" value="UniProtKB-KW"/>
</dbReference>
<evidence type="ECO:0000259" key="5">
    <source>
        <dbReference type="Pfam" id="PF13847"/>
    </source>
</evidence>
<feature type="coiled-coil region" evidence="3">
    <location>
        <begin position="690"/>
        <end position="731"/>
    </location>
</feature>
<feature type="domain" description="Methyltransferase" evidence="5">
    <location>
        <begin position="244"/>
        <end position="357"/>
    </location>
</feature>
<dbReference type="PROSITE" id="PS50005">
    <property type="entry name" value="TPR"/>
    <property type="match status" value="1"/>
</dbReference>
<dbReference type="InterPro" id="IPR029063">
    <property type="entry name" value="SAM-dependent_MTases_sf"/>
</dbReference>
<dbReference type="Proteomes" id="UP000240904">
    <property type="component" value="Unassembled WGS sequence"/>
</dbReference>
<protein>
    <submittedName>
        <fullName evidence="6">SAM-dependent methyltransferase</fullName>
    </submittedName>
</protein>
<keyword evidence="6" id="KW-0489">Methyltransferase</keyword>
<dbReference type="SUPFAM" id="SSF48452">
    <property type="entry name" value="TPR-like"/>
    <property type="match status" value="1"/>
</dbReference>
<dbReference type="Pfam" id="PF13847">
    <property type="entry name" value="Methyltransf_31"/>
    <property type="match status" value="1"/>
</dbReference>
<dbReference type="EMBL" id="PYMC01000012">
    <property type="protein sequence ID" value="PSW03899.1"/>
    <property type="molecule type" value="Genomic_DNA"/>
</dbReference>
<dbReference type="OrthoDB" id="9792690at2"/>
<dbReference type="Pfam" id="PF13181">
    <property type="entry name" value="TPR_8"/>
    <property type="match status" value="2"/>
</dbReference>
<evidence type="ECO:0000313" key="7">
    <source>
        <dbReference type="Proteomes" id="UP000240904"/>
    </source>
</evidence>
<dbReference type="InterPro" id="IPR025714">
    <property type="entry name" value="Methyltranfer_dom"/>
</dbReference>
<dbReference type="PANTHER" id="PTHR43861:SF3">
    <property type="entry name" value="PUTATIVE (AFU_ORTHOLOGUE AFUA_2G14390)-RELATED"/>
    <property type="match status" value="1"/>
</dbReference>
<name>A0A2T3MVD4_9GAMM</name>
<evidence type="ECO:0000256" key="1">
    <source>
        <dbReference type="ARBA" id="ARBA00022679"/>
    </source>
</evidence>
<dbReference type="CDD" id="cd02440">
    <property type="entry name" value="AdoMet_MTases"/>
    <property type="match status" value="2"/>
</dbReference>
<dbReference type="InterPro" id="IPR041698">
    <property type="entry name" value="Methyltransf_25"/>
</dbReference>
<keyword evidence="1 6" id="KW-0808">Transferase</keyword>
<dbReference type="InterPro" id="IPR019734">
    <property type="entry name" value="TPR_rpt"/>
</dbReference>
<dbReference type="PANTHER" id="PTHR43861">
    <property type="entry name" value="TRANS-ACONITATE 2-METHYLTRANSFERASE-RELATED"/>
    <property type="match status" value="1"/>
</dbReference>
<feature type="repeat" description="TPR" evidence="2">
    <location>
        <begin position="545"/>
        <end position="578"/>
    </location>
</feature>
<dbReference type="Gene3D" id="3.40.50.150">
    <property type="entry name" value="Vaccinia Virus protein VP39"/>
    <property type="match status" value="2"/>
</dbReference>
<evidence type="ECO:0000256" key="2">
    <source>
        <dbReference type="PROSITE-ProRule" id="PRU00339"/>
    </source>
</evidence>
<organism evidence="6 7">
    <name type="scientific">Photobacterium lipolyticum</name>
    <dbReference type="NCBI Taxonomy" id="266810"/>
    <lineage>
        <taxon>Bacteria</taxon>
        <taxon>Pseudomonadati</taxon>
        <taxon>Pseudomonadota</taxon>
        <taxon>Gammaproteobacteria</taxon>
        <taxon>Vibrionales</taxon>
        <taxon>Vibrionaceae</taxon>
        <taxon>Photobacterium</taxon>
    </lineage>
</organism>
<evidence type="ECO:0000313" key="6">
    <source>
        <dbReference type="EMBL" id="PSW03899.1"/>
    </source>
</evidence>
<reference evidence="6 7" key="1">
    <citation type="submission" date="2018-03" db="EMBL/GenBank/DDBJ databases">
        <title>Whole genome sequencing of Histamine producing bacteria.</title>
        <authorList>
            <person name="Butler K."/>
        </authorList>
    </citation>
    <scope>NUCLEOTIDE SEQUENCE [LARGE SCALE GENOMIC DNA]</scope>
    <source>
        <strain evidence="6 7">DSM 16190</strain>
    </source>
</reference>
<dbReference type="Pfam" id="PF13649">
    <property type="entry name" value="Methyltransf_25"/>
    <property type="match status" value="1"/>
</dbReference>
<dbReference type="AlphaFoldDB" id="A0A2T3MVD4"/>
<dbReference type="Gene3D" id="1.25.40.10">
    <property type="entry name" value="Tetratricopeptide repeat domain"/>
    <property type="match status" value="1"/>
</dbReference>
<accession>A0A2T3MVD4</accession>
<dbReference type="GO" id="GO:0032259">
    <property type="term" value="P:methylation"/>
    <property type="evidence" value="ECO:0007669"/>
    <property type="project" value="UniProtKB-KW"/>
</dbReference>
<keyword evidence="3" id="KW-0175">Coiled coil</keyword>
<dbReference type="RefSeq" id="WP_107284332.1">
    <property type="nucleotide sequence ID" value="NZ_PYMC01000012.1"/>
</dbReference>
<dbReference type="InterPro" id="IPR011990">
    <property type="entry name" value="TPR-like_helical_dom_sf"/>
</dbReference>
<comment type="caution">
    <text evidence="6">The sequence shown here is derived from an EMBL/GenBank/DDBJ whole genome shotgun (WGS) entry which is preliminary data.</text>
</comment>
<keyword evidence="2" id="KW-0802">TPR repeat</keyword>
<sequence>MINTNQDDYNNAHNEYWSSPDRIGEASGDLKKISNQIIETCGYGKVLDIGCGEGKLVAELVNSGVDAFGLDISEVVIERANNLLNGRFEQGSILELPYKDNHFDTVVSTDCMDHLTPEDVPAALKEICRVTAKYVFIQISTTKDRDDHRHLTVEGRDWWETKCLDAGFRKHPGYYRLNAYEALNQEPLKIYVLLEKIPQLAISKYSMEELNKQRILHMDMLREVGRRGDAHCIRYHKASEYVRPGDTVLDLACGLGYGSHIIYHNSHAKRVIGMDLSESGIEYAQQNYQLEGRVEFSLADAQNIENLPDNSIDFITTFETIEHLPEPKKYLAELERVLKPSGRMLICAPNNWADETGEDPNPHHFHVYTWDRLKEECGTHFILEKGFVQTAGGAMKCHHSPRAWYEVSVEGFDREAEWIILLCMKDPMKGQSLPYTETQWELPESEDFNVVSFSRDYQNPWIVRGTVTRGQRLLNQRLLVSKQLEILSTSAPGSVDYAASLCGYIYSVIENEEYVKNSVVDSISKQIDEYLDLQQKTPHHIRWSVSITFAAGVLYKHLGDINKSLEFFKKATQFDVTKFSPLLGNKTLDAYFEMAKLHLSLNEKDKAKSYLEATVQEAIRLSKSDWLNIIGNTVNPCPFGFPEMAQLLDKGARAAYMLNNFDSIDARPELIATEAKGYFERIIANNETIISEQTAGLKNLYAEVERLNKDNKVYIAEMHRLNEEINNMEKIDNGVRQSFFYRGLRYVYRRAKVILK</sequence>
<evidence type="ECO:0000259" key="4">
    <source>
        <dbReference type="Pfam" id="PF13649"/>
    </source>
</evidence>
<evidence type="ECO:0000256" key="3">
    <source>
        <dbReference type="SAM" id="Coils"/>
    </source>
</evidence>
<dbReference type="SUPFAM" id="SSF53335">
    <property type="entry name" value="S-adenosyl-L-methionine-dependent methyltransferases"/>
    <property type="match status" value="2"/>
</dbReference>
<keyword evidence="7" id="KW-1185">Reference proteome</keyword>
<proteinExistence type="predicted"/>